<dbReference type="AlphaFoldDB" id="A0A1D2JDZ0"/>
<dbReference type="Proteomes" id="UP000242814">
    <property type="component" value="Unassembled WGS sequence"/>
</dbReference>
<dbReference type="InterPro" id="IPR047146">
    <property type="entry name" value="Cyt_P450_E_CYP52_fungi"/>
</dbReference>
<evidence type="ECO:0000256" key="2">
    <source>
        <dbReference type="ARBA" id="ARBA00010617"/>
    </source>
</evidence>
<evidence type="ECO:0000256" key="6">
    <source>
        <dbReference type="ARBA" id="ARBA00023004"/>
    </source>
</evidence>
<reference evidence="10 11" key="1">
    <citation type="submission" date="2016-06" db="EMBL/GenBank/DDBJ databases">
        <authorList>
            <person name="Kjaerup R.B."/>
            <person name="Dalgaard T.S."/>
            <person name="Juul-Madsen H.R."/>
        </authorList>
    </citation>
    <scope>NUCLEOTIDE SEQUENCE [LARGE SCALE GENOMIC DNA]</scope>
    <source>
        <strain evidence="10 11">Pb300</strain>
    </source>
</reference>
<comment type="similarity">
    <text evidence="2 9">Belongs to the cytochrome P450 family.</text>
</comment>
<accession>A0A1D2JDZ0</accession>
<dbReference type="VEuPathDB" id="FungiDB:PADG_00390"/>
<evidence type="ECO:0000256" key="9">
    <source>
        <dbReference type="RuleBase" id="RU000461"/>
    </source>
</evidence>
<evidence type="ECO:0000256" key="1">
    <source>
        <dbReference type="ARBA" id="ARBA00001971"/>
    </source>
</evidence>
<evidence type="ECO:0000256" key="7">
    <source>
        <dbReference type="ARBA" id="ARBA00023033"/>
    </source>
</evidence>
<sequence>MLSLIHLLLGGLGFLGLYRVYVYLTVGAGRRMLAKEHGCRPPPAYPHKDPILGLDLALKVKAHKKTNTILEELQKRHHIYGNTYSLNSLGTPAISTCEPENIKTVLSLKFADYEINHVRKKGFHSVFGWGIFTTDGPQWEHSRTMLRPNFNRSQVADLAIFEAHIKDLVNTIPTDGSTVDLQPLFFDLTLDTATEFLFGESANTLQKNNKSLDGENFGEAFTYCTTEIGNSLRFGLLDRYFKTDKRFVTDEKLIHDFADRYVMKALEHHMNEKQGRLPVQEKGHRYIFLHELVKQTQDPLALRSETLNILLAGRDTTASLLANVWNIISKRADVWNKLQMEVEQLDGGKPTFEEMKNMKYLRYVLNETLRLWPVVPVNSRTAICDTILPRGGGPDGSYPILVKKGTSLGYSVYTMQRRTDIYGPDASEFKPERWETFRPGWEYLPFNGGPRICLGQQFALAEASYTTIRLMQHFRTIESRDPEPWREWITITCASHHGAKVALKP</sequence>
<dbReference type="SUPFAM" id="SSF48264">
    <property type="entry name" value="Cytochrome P450"/>
    <property type="match status" value="1"/>
</dbReference>
<dbReference type="InterPro" id="IPR002974">
    <property type="entry name" value="Cyt_P450_E_CYP52_ascomycetes"/>
</dbReference>
<evidence type="ECO:0000256" key="3">
    <source>
        <dbReference type="ARBA" id="ARBA00022617"/>
    </source>
</evidence>
<evidence type="ECO:0000256" key="8">
    <source>
        <dbReference type="PIRSR" id="PIRSR602402-1"/>
    </source>
</evidence>
<dbReference type="PRINTS" id="PR00464">
    <property type="entry name" value="EP450II"/>
</dbReference>
<dbReference type="GO" id="GO:0016712">
    <property type="term" value="F:oxidoreductase activity, acting on paired donors, with incorporation or reduction of molecular oxygen, reduced flavin or flavoprotein as one donor, and incorporation of one atom of oxygen"/>
    <property type="evidence" value="ECO:0007669"/>
    <property type="project" value="InterPro"/>
</dbReference>
<dbReference type="PRINTS" id="PR00385">
    <property type="entry name" value="P450"/>
</dbReference>
<dbReference type="Gene3D" id="1.10.630.10">
    <property type="entry name" value="Cytochrome P450"/>
    <property type="match status" value="1"/>
</dbReference>
<dbReference type="PRINTS" id="PR01239">
    <property type="entry name" value="EP450IICYP52"/>
</dbReference>
<comment type="caution">
    <text evidence="10">The sequence shown here is derived from an EMBL/GenBank/DDBJ whole genome shotgun (WGS) entry which is preliminary data.</text>
</comment>
<keyword evidence="7 9" id="KW-0503">Monooxygenase</keyword>
<dbReference type="GO" id="GO:0020037">
    <property type="term" value="F:heme binding"/>
    <property type="evidence" value="ECO:0007669"/>
    <property type="project" value="InterPro"/>
</dbReference>
<dbReference type="PROSITE" id="PS00086">
    <property type="entry name" value="CYTOCHROME_P450"/>
    <property type="match status" value="1"/>
</dbReference>
<dbReference type="InterPro" id="IPR002402">
    <property type="entry name" value="Cyt_P450_E_grp-II"/>
</dbReference>
<gene>
    <name evidence="10" type="ORF">ACO22_04145</name>
</gene>
<comment type="cofactor">
    <cofactor evidence="1 8">
        <name>heme</name>
        <dbReference type="ChEBI" id="CHEBI:30413"/>
    </cofactor>
</comment>
<dbReference type="PANTHER" id="PTHR24287">
    <property type="entry name" value="P450, PUTATIVE (EUROFUNG)-RELATED"/>
    <property type="match status" value="1"/>
</dbReference>
<evidence type="ECO:0000256" key="5">
    <source>
        <dbReference type="ARBA" id="ARBA00023002"/>
    </source>
</evidence>
<keyword evidence="6 8" id="KW-0408">Iron</keyword>
<dbReference type="PANTHER" id="PTHR24287:SF17">
    <property type="entry name" value="P450, PUTATIVE (EUROFUNG)-RELATED"/>
    <property type="match status" value="1"/>
</dbReference>
<keyword evidence="5 9" id="KW-0560">Oxidoreductase</keyword>
<evidence type="ECO:0008006" key="12">
    <source>
        <dbReference type="Google" id="ProtNLM"/>
    </source>
</evidence>
<dbReference type="EMBL" id="LZYO01000158">
    <property type="protein sequence ID" value="ODH27610.1"/>
    <property type="molecule type" value="Genomic_DNA"/>
</dbReference>
<dbReference type="CDD" id="cd11063">
    <property type="entry name" value="CYP52"/>
    <property type="match status" value="1"/>
</dbReference>
<dbReference type="GO" id="GO:0005506">
    <property type="term" value="F:iron ion binding"/>
    <property type="evidence" value="ECO:0007669"/>
    <property type="project" value="InterPro"/>
</dbReference>
<dbReference type="VEuPathDB" id="FungiDB:PABG_11465"/>
<feature type="binding site" description="axial binding residue" evidence="8">
    <location>
        <position position="453"/>
    </location>
    <ligand>
        <name>heme</name>
        <dbReference type="ChEBI" id="CHEBI:30413"/>
    </ligand>
    <ligandPart>
        <name>Fe</name>
        <dbReference type="ChEBI" id="CHEBI:18248"/>
    </ligandPart>
</feature>
<keyword evidence="4 8" id="KW-0479">Metal-binding</keyword>
<dbReference type="InterPro" id="IPR001128">
    <property type="entry name" value="Cyt_P450"/>
</dbReference>
<protein>
    <recommendedName>
        <fullName evidence="12">Cytochrome P450 alkane hydroxylase</fullName>
    </recommendedName>
</protein>
<evidence type="ECO:0000313" key="11">
    <source>
        <dbReference type="Proteomes" id="UP000242814"/>
    </source>
</evidence>
<evidence type="ECO:0000256" key="4">
    <source>
        <dbReference type="ARBA" id="ARBA00022723"/>
    </source>
</evidence>
<dbReference type="InterPro" id="IPR017972">
    <property type="entry name" value="Cyt_P450_CS"/>
</dbReference>
<proteinExistence type="inferred from homology"/>
<organism evidence="10 11">
    <name type="scientific">Paracoccidioides brasiliensis</name>
    <dbReference type="NCBI Taxonomy" id="121759"/>
    <lineage>
        <taxon>Eukaryota</taxon>
        <taxon>Fungi</taxon>
        <taxon>Dikarya</taxon>
        <taxon>Ascomycota</taxon>
        <taxon>Pezizomycotina</taxon>
        <taxon>Eurotiomycetes</taxon>
        <taxon>Eurotiomycetidae</taxon>
        <taxon>Onygenales</taxon>
        <taxon>Ajellomycetaceae</taxon>
        <taxon>Paracoccidioides</taxon>
    </lineage>
</organism>
<dbReference type="Pfam" id="PF00067">
    <property type="entry name" value="p450"/>
    <property type="match status" value="1"/>
</dbReference>
<evidence type="ECO:0000313" key="10">
    <source>
        <dbReference type="EMBL" id="ODH27610.1"/>
    </source>
</evidence>
<dbReference type="InterPro" id="IPR036396">
    <property type="entry name" value="Cyt_P450_sf"/>
</dbReference>
<keyword evidence="3 8" id="KW-0349">Heme</keyword>
<name>A0A1D2JDZ0_PARBR</name>